<evidence type="ECO:0000256" key="2">
    <source>
        <dbReference type="ARBA" id="ARBA00006838"/>
    </source>
</evidence>
<dbReference type="SUPFAM" id="SSF48726">
    <property type="entry name" value="Immunoglobulin"/>
    <property type="match status" value="1"/>
</dbReference>
<dbReference type="Ensembl" id="ENSPNYT00000002510.1">
    <property type="protein sequence ID" value="ENSPNYP00000002446.1"/>
    <property type="gene ID" value="ENSPNYG00000001899.1"/>
</dbReference>
<dbReference type="InterPro" id="IPR036179">
    <property type="entry name" value="Ig-like_dom_sf"/>
</dbReference>
<dbReference type="CDD" id="cd03517">
    <property type="entry name" value="Link_domain_CSPGs_modules_1_3"/>
    <property type="match status" value="1"/>
</dbReference>
<organism evidence="11">
    <name type="scientific">Pundamilia nyererei</name>
    <dbReference type="NCBI Taxonomy" id="303518"/>
    <lineage>
        <taxon>Eukaryota</taxon>
        <taxon>Metazoa</taxon>
        <taxon>Chordata</taxon>
        <taxon>Craniata</taxon>
        <taxon>Vertebrata</taxon>
        <taxon>Euteleostomi</taxon>
        <taxon>Actinopterygii</taxon>
        <taxon>Neopterygii</taxon>
        <taxon>Teleostei</taxon>
        <taxon>Neoteleostei</taxon>
        <taxon>Acanthomorphata</taxon>
        <taxon>Ovalentaria</taxon>
        <taxon>Cichlomorphae</taxon>
        <taxon>Cichliformes</taxon>
        <taxon>Cichlidae</taxon>
        <taxon>African cichlids</taxon>
        <taxon>Pseudocrenilabrinae</taxon>
        <taxon>Haplochromini</taxon>
        <taxon>Pundamilia</taxon>
    </lineage>
</organism>
<feature type="domain" description="Link" evidence="10">
    <location>
        <begin position="310"/>
        <end position="348"/>
    </location>
</feature>
<feature type="domain" description="Link" evidence="10">
    <location>
        <begin position="120"/>
        <end position="215"/>
    </location>
</feature>
<keyword evidence="4" id="KW-0272">Extracellular matrix</keyword>
<dbReference type="PROSITE" id="PS50963">
    <property type="entry name" value="LINK_2"/>
    <property type="match status" value="3"/>
</dbReference>
<dbReference type="InterPro" id="IPR000538">
    <property type="entry name" value="Link_dom"/>
</dbReference>
<dbReference type="Pfam" id="PF07686">
    <property type="entry name" value="V-set"/>
    <property type="match status" value="1"/>
</dbReference>
<dbReference type="GO" id="GO:0002052">
    <property type="term" value="P:positive regulation of neuroblast proliferation"/>
    <property type="evidence" value="ECO:0007669"/>
    <property type="project" value="TreeGrafter"/>
</dbReference>
<evidence type="ECO:0000256" key="9">
    <source>
        <dbReference type="SAM" id="SignalP"/>
    </source>
</evidence>
<sequence length="348" mass="38385">QLSILSSLLLLFAGTFKLSDHTVDDPGAPTIAPLSHRIKWSFVTKEKATTIIVAQGGKVHITEKYQDRVQLVAYPGTPTNASIRISELRSSDTGVYRCEVQHDIEDNHSIVHVQVQGMSTVFHYRAIMGRYSLTFEKAKAACTQNSAVMASPEQLQAAYDDGFHQCDAGWLSDHTVRYPIQSPRMNCYGDKVELPGVRTYGVRDLNETYDVYCFTGRVFYTATAEKFTFSEAVLACSNKGAQLATTGQLYLAWQGGMDVCNAGWLADRSVRYPINIRRPQCGGGLIGVRTVYLHANQTGYPLPESRCDAQQACQSVGGSIATPQQLQAAYEAGYQQCDAGWLLDQTVR</sequence>
<dbReference type="Gene3D" id="2.60.40.10">
    <property type="entry name" value="Immunoglobulins"/>
    <property type="match status" value="1"/>
</dbReference>
<evidence type="ECO:0000256" key="3">
    <source>
        <dbReference type="ARBA" id="ARBA00022525"/>
    </source>
</evidence>
<reference evidence="11" key="1">
    <citation type="submission" date="2023-09" db="UniProtKB">
        <authorList>
            <consortium name="Ensembl"/>
        </authorList>
    </citation>
    <scope>IDENTIFICATION</scope>
</reference>
<comment type="subcellular location">
    <subcellularLocation>
        <location evidence="1">Secreted</location>
        <location evidence="1">Extracellular space</location>
        <location evidence="1">Extracellular matrix</location>
    </subcellularLocation>
</comment>
<keyword evidence="5" id="KW-0677">Repeat</keyword>
<evidence type="ECO:0000256" key="8">
    <source>
        <dbReference type="PROSITE-ProRule" id="PRU00323"/>
    </source>
</evidence>
<dbReference type="SMART" id="SM00409">
    <property type="entry name" value="IG"/>
    <property type="match status" value="1"/>
</dbReference>
<dbReference type="InterPro" id="IPR016187">
    <property type="entry name" value="CTDL_fold"/>
</dbReference>
<dbReference type="Pfam" id="PF00193">
    <property type="entry name" value="Xlink"/>
    <property type="match status" value="3"/>
</dbReference>
<dbReference type="GO" id="GO:0001501">
    <property type="term" value="P:skeletal system development"/>
    <property type="evidence" value="ECO:0007669"/>
    <property type="project" value="TreeGrafter"/>
</dbReference>
<evidence type="ECO:0000313" key="11">
    <source>
        <dbReference type="Ensembl" id="ENSPNYP00000002446.1"/>
    </source>
</evidence>
<feature type="disulfide bond" evidence="8">
    <location>
        <begin position="166"/>
        <end position="187"/>
    </location>
</feature>
<dbReference type="InterPro" id="IPR050691">
    <property type="entry name" value="Hyaluronan_bind_Proteoglycan"/>
</dbReference>
<dbReference type="GO" id="GO:0005615">
    <property type="term" value="C:extracellular space"/>
    <property type="evidence" value="ECO:0007669"/>
    <property type="project" value="TreeGrafter"/>
</dbReference>
<dbReference type="Gene3D" id="3.10.100.10">
    <property type="entry name" value="Mannose-Binding Protein A, subunit A"/>
    <property type="match status" value="3"/>
</dbReference>
<feature type="signal peptide" evidence="9">
    <location>
        <begin position="1"/>
        <end position="17"/>
    </location>
</feature>
<evidence type="ECO:0000256" key="4">
    <source>
        <dbReference type="ARBA" id="ARBA00022530"/>
    </source>
</evidence>
<dbReference type="STRING" id="303518.ENSPNYP00000002446"/>
<dbReference type="PROSITE" id="PS00290">
    <property type="entry name" value="IG_MHC"/>
    <property type="match status" value="1"/>
</dbReference>
<keyword evidence="9" id="KW-0732">Signal</keyword>
<dbReference type="GeneTree" id="ENSGT00940000155971"/>
<comment type="similarity">
    <text evidence="2">Belongs to the aggrecan/versican proteoglycan family.</text>
</comment>
<dbReference type="PANTHER" id="PTHR22804:SF60">
    <property type="entry name" value="AGGRECAN A"/>
    <property type="match status" value="1"/>
</dbReference>
<protein>
    <recommendedName>
        <fullName evidence="10">Link domain-containing protein</fullName>
    </recommendedName>
</protein>
<keyword evidence="3" id="KW-0964">Secreted</keyword>
<keyword evidence="7" id="KW-0393">Immunoglobulin domain</keyword>
<dbReference type="InterPro" id="IPR003599">
    <property type="entry name" value="Ig_sub"/>
</dbReference>
<proteinExistence type="inferred from homology"/>
<dbReference type="InterPro" id="IPR003006">
    <property type="entry name" value="Ig/MHC_CS"/>
</dbReference>
<dbReference type="SMART" id="SM00445">
    <property type="entry name" value="LINK"/>
    <property type="match status" value="2"/>
</dbReference>
<dbReference type="SUPFAM" id="SSF56436">
    <property type="entry name" value="C-type lectin-like"/>
    <property type="match status" value="3"/>
</dbReference>
<feature type="disulfide bond" evidence="8">
    <location>
        <begin position="260"/>
        <end position="281"/>
    </location>
</feature>
<evidence type="ECO:0000256" key="7">
    <source>
        <dbReference type="ARBA" id="ARBA00023319"/>
    </source>
</evidence>
<accession>A0A3B4EZM8</accession>
<dbReference type="GO" id="GO:0007155">
    <property type="term" value="P:cell adhesion"/>
    <property type="evidence" value="ECO:0007669"/>
    <property type="project" value="InterPro"/>
</dbReference>
<evidence type="ECO:0000259" key="10">
    <source>
        <dbReference type="PROSITE" id="PS50963"/>
    </source>
</evidence>
<dbReference type="GO" id="GO:0007417">
    <property type="term" value="P:central nervous system development"/>
    <property type="evidence" value="ECO:0007669"/>
    <property type="project" value="TreeGrafter"/>
</dbReference>
<dbReference type="PROSITE" id="PS01241">
    <property type="entry name" value="LINK_1"/>
    <property type="match status" value="2"/>
</dbReference>
<dbReference type="GO" id="GO:0005540">
    <property type="term" value="F:hyaluronic acid binding"/>
    <property type="evidence" value="ECO:0007669"/>
    <property type="project" value="InterPro"/>
</dbReference>
<dbReference type="AlphaFoldDB" id="A0A3B4EZM8"/>
<dbReference type="GO" id="GO:0045202">
    <property type="term" value="C:synapse"/>
    <property type="evidence" value="ECO:0007669"/>
    <property type="project" value="TreeGrafter"/>
</dbReference>
<evidence type="ECO:0000256" key="5">
    <source>
        <dbReference type="ARBA" id="ARBA00022737"/>
    </source>
</evidence>
<dbReference type="InterPro" id="IPR016186">
    <property type="entry name" value="C-type_lectin-like/link_sf"/>
</dbReference>
<dbReference type="GO" id="GO:0072534">
    <property type="term" value="C:perineuronal net"/>
    <property type="evidence" value="ECO:0007669"/>
    <property type="project" value="TreeGrafter"/>
</dbReference>
<feature type="domain" description="Link" evidence="10">
    <location>
        <begin position="216"/>
        <end position="309"/>
    </location>
</feature>
<dbReference type="PANTHER" id="PTHR22804">
    <property type="entry name" value="AGGRECAN/VERSICAN PROTEOGLYCAN"/>
    <property type="match status" value="1"/>
</dbReference>
<dbReference type="GO" id="GO:0010001">
    <property type="term" value="P:glial cell differentiation"/>
    <property type="evidence" value="ECO:0007669"/>
    <property type="project" value="TreeGrafter"/>
</dbReference>
<dbReference type="PRINTS" id="PR01265">
    <property type="entry name" value="LINKMODULE"/>
</dbReference>
<dbReference type="FunFam" id="3.10.100.10:FF:000002">
    <property type="entry name" value="Hyaluronan proteoglycan link protein 1"/>
    <property type="match status" value="1"/>
</dbReference>
<dbReference type="InterPro" id="IPR013106">
    <property type="entry name" value="Ig_V-set"/>
</dbReference>
<keyword evidence="6 8" id="KW-1015">Disulfide bond</keyword>
<dbReference type="InterPro" id="IPR013783">
    <property type="entry name" value="Ig-like_fold"/>
</dbReference>
<comment type="caution">
    <text evidence="8">Lacks conserved residue(s) required for the propagation of feature annotation.</text>
</comment>
<evidence type="ECO:0000256" key="1">
    <source>
        <dbReference type="ARBA" id="ARBA00004498"/>
    </source>
</evidence>
<evidence type="ECO:0000256" key="6">
    <source>
        <dbReference type="ARBA" id="ARBA00023157"/>
    </source>
</evidence>
<feature type="chain" id="PRO_5017397830" description="Link domain-containing protein" evidence="9">
    <location>
        <begin position="18"/>
        <end position="348"/>
    </location>
</feature>
<name>A0A3B4EZM8_9CICH</name>
<dbReference type="FunFam" id="3.10.100.10:FF:000009">
    <property type="entry name" value="Aggrecan core protein"/>
    <property type="match status" value="1"/>
</dbReference>